<feature type="domain" description="PDZ" evidence="3">
    <location>
        <begin position="70"/>
        <end position="135"/>
    </location>
</feature>
<feature type="signal peptide" evidence="2">
    <location>
        <begin position="1"/>
        <end position="19"/>
    </location>
</feature>
<keyword evidence="2" id="KW-0732">Signal</keyword>
<dbReference type="SMART" id="SM00228">
    <property type="entry name" value="PDZ"/>
    <property type="match status" value="1"/>
</dbReference>
<feature type="chain" id="PRO_5030993752" description="PDZ domain-containing protein" evidence="2">
    <location>
        <begin position="20"/>
        <end position="347"/>
    </location>
</feature>
<feature type="region of interest" description="Disordered" evidence="1">
    <location>
        <begin position="305"/>
        <end position="347"/>
    </location>
</feature>
<evidence type="ECO:0000256" key="2">
    <source>
        <dbReference type="SAM" id="SignalP"/>
    </source>
</evidence>
<sequence length="347" mass="37987">MKMACMLLFACISATFLSAQQVDSGTQAGGTNASAPPGRGPEPQSHSEQKLVPYISVLTREVPAELRAQISLQEGFGLLVSEVIPDSPAKAAGIKVHDVLVKFDDQRLVNMEQLMALVHSRKKGDVVSLSVISGGKETQITLTLGEHEPRPADHQSKHEGFFQRLWPRFNSPQQHGGSEDLGSVKERLERLKQELREFQERMQQWSENGAGSVQQIPNFKPGAHSKRRNETGITVPPGSSQRLSFQQSHNSTSVTRRDDSGEYILKNEDGKKIFTVRPPNGPEQSWPIETEEQREAIPEKFRDKLKLMDGPGSGVRIEVHPVPEQGAPKGGASAPALPASKGKTTSA</sequence>
<reference evidence="4 5" key="1">
    <citation type="submission" date="2020-08" db="EMBL/GenBank/DDBJ databases">
        <title>Genomic Encyclopedia of Type Strains, Phase IV (KMG-IV): sequencing the most valuable type-strain genomes for metagenomic binning, comparative biology and taxonomic classification.</title>
        <authorList>
            <person name="Goeker M."/>
        </authorList>
    </citation>
    <scope>NUCLEOTIDE SEQUENCE [LARGE SCALE GENOMIC DNA]</scope>
    <source>
        <strain evidence="4 5">DSM 12252</strain>
    </source>
</reference>
<dbReference type="Pfam" id="PF13180">
    <property type="entry name" value="PDZ_2"/>
    <property type="match status" value="1"/>
</dbReference>
<feature type="region of interest" description="Disordered" evidence="1">
    <location>
        <begin position="25"/>
        <end position="48"/>
    </location>
</feature>
<accession>A0A7W7Y756</accession>
<feature type="compositionally biased region" description="Polar residues" evidence="1">
    <location>
        <begin position="237"/>
        <end position="254"/>
    </location>
</feature>
<dbReference type="InterPro" id="IPR001478">
    <property type="entry name" value="PDZ"/>
</dbReference>
<evidence type="ECO:0000313" key="4">
    <source>
        <dbReference type="EMBL" id="MBB5030839.1"/>
    </source>
</evidence>
<dbReference type="CDD" id="cd06779">
    <property type="entry name" value="cpPDZ_Deg_HtrA-like"/>
    <property type="match status" value="1"/>
</dbReference>
<dbReference type="RefSeq" id="WP_184337792.1">
    <property type="nucleotide sequence ID" value="NZ_JACHIG010000001.1"/>
</dbReference>
<evidence type="ECO:0000256" key="1">
    <source>
        <dbReference type="SAM" id="MobiDB-lite"/>
    </source>
</evidence>
<dbReference type="SUPFAM" id="SSF50156">
    <property type="entry name" value="PDZ domain-like"/>
    <property type="match status" value="1"/>
</dbReference>
<comment type="caution">
    <text evidence="4">The sequence shown here is derived from an EMBL/GenBank/DDBJ whole genome shotgun (WGS) entry which is preliminary data.</text>
</comment>
<keyword evidence="5" id="KW-1185">Reference proteome</keyword>
<dbReference type="AlphaFoldDB" id="A0A7W7Y756"/>
<evidence type="ECO:0000259" key="3">
    <source>
        <dbReference type="PROSITE" id="PS50106"/>
    </source>
</evidence>
<dbReference type="EMBL" id="JACHIG010000001">
    <property type="protein sequence ID" value="MBB5030839.1"/>
    <property type="molecule type" value="Genomic_DNA"/>
</dbReference>
<feature type="region of interest" description="Disordered" evidence="1">
    <location>
        <begin position="205"/>
        <end position="261"/>
    </location>
</feature>
<dbReference type="Gene3D" id="2.30.42.10">
    <property type="match status" value="1"/>
</dbReference>
<dbReference type="InterPro" id="IPR036034">
    <property type="entry name" value="PDZ_sf"/>
</dbReference>
<gene>
    <name evidence="4" type="ORF">HNQ65_000393</name>
</gene>
<name>A0A7W7Y756_9BACT</name>
<protein>
    <recommendedName>
        <fullName evidence="3">PDZ domain-containing protein</fullName>
    </recommendedName>
</protein>
<dbReference type="Proteomes" id="UP000590740">
    <property type="component" value="Unassembled WGS sequence"/>
</dbReference>
<dbReference type="PROSITE" id="PS50106">
    <property type="entry name" value="PDZ"/>
    <property type="match status" value="1"/>
</dbReference>
<feature type="compositionally biased region" description="Polar residues" evidence="1">
    <location>
        <begin position="205"/>
        <end position="217"/>
    </location>
</feature>
<evidence type="ECO:0000313" key="5">
    <source>
        <dbReference type="Proteomes" id="UP000590740"/>
    </source>
</evidence>
<feature type="compositionally biased region" description="Polar residues" evidence="1">
    <location>
        <begin position="25"/>
        <end position="34"/>
    </location>
</feature>
<proteinExistence type="predicted"/>
<organism evidence="4 5">
    <name type="scientific">Prosthecobacter vanneervenii</name>
    <dbReference type="NCBI Taxonomy" id="48466"/>
    <lineage>
        <taxon>Bacteria</taxon>
        <taxon>Pseudomonadati</taxon>
        <taxon>Verrucomicrobiota</taxon>
        <taxon>Verrucomicrobiia</taxon>
        <taxon>Verrucomicrobiales</taxon>
        <taxon>Verrucomicrobiaceae</taxon>
        <taxon>Prosthecobacter</taxon>
    </lineage>
</organism>